<evidence type="ECO:0000259" key="1">
    <source>
        <dbReference type="Pfam" id="PF01695"/>
    </source>
</evidence>
<dbReference type="PANTHER" id="PTHR30050:SF8">
    <property type="entry name" value="PRIMOSOMAL PROTEIN DNAI"/>
    <property type="match status" value="1"/>
</dbReference>
<evidence type="ECO:0000259" key="2">
    <source>
        <dbReference type="Pfam" id="PF07319"/>
    </source>
</evidence>
<dbReference type="SUPFAM" id="SSF52540">
    <property type="entry name" value="P-loop containing nucleoside triphosphate hydrolases"/>
    <property type="match status" value="1"/>
</dbReference>
<dbReference type="PANTHER" id="PTHR30050">
    <property type="entry name" value="CHROMOSOMAL REPLICATION INITIATOR PROTEIN DNAA"/>
    <property type="match status" value="1"/>
</dbReference>
<feature type="domain" description="IstB-like ATP-binding" evidence="1">
    <location>
        <begin position="156"/>
        <end position="272"/>
    </location>
</feature>
<proteinExistence type="predicted"/>
<keyword evidence="4" id="KW-1185">Reference proteome</keyword>
<dbReference type="CDD" id="cd00009">
    <property type="entry name" value="AAA"/>
    <property type="match status" value="1"/>
</dbReference>
<reference evidence="3 4" key="1">
    <citation type="journal article" date="2023" name="Int. J. Syst. Evol. Microbiol.">
        <title>Streptococcus sciuri sp. nov., Staphylococcus marylandisciuri sp. nov. and Staphylococcus americanisciuri sp. nov., isolated from faeces of eastern grey squirrel (Sciurus carolinensis).</title>
        <authorList>
            <person name="Volokhov D.V."/>
            <person name="Zagorodnyaya T.A."/>
            <person name="Furtak V.A."/>
            <person name="Nattanmai G."/>
            <person name="Randall L."/>
            <person name="Jose S."/>
            <person name="Gao Y."/>
            <person name="Eisenberg T."/>
            <person name="Delmonte P."/>
            <person name="Blom J."/>
            <person name="Mitchell K.K."/>
        </authorList>
    </citation>
    <scope>NUCLEOTIDE SEQUENCE [LARGE SCALE GENOMIC DNA]</scope>
    <source>
        <strain evidence="3 4">SQ8-PEA</strain>
    </source>
</reference>
<protein>
    <submittedName>
        <fullName evidence="3">Primosomal protein DnaI</fullName>
    </submittedName>
</protein>
<dbReference type="EMBL" id="JAOPKZ010000007">
    <property type="protein sequence ID" value="MCU5746086.1"/>
    <property type="molecule type" value="Genomic_DNA"/>
</dbReference>
<sequence>MKRFDDIIGKSKGLDKKIARIKHDVINDPDVKSFLEAHRSEITNSMIERDLNILQEYRDQQKTYDGHAYKDCPNFVQGHVPELYIENNHFKIRYLQCPCKLKHDEEKYNANLITSHHMQRNTLNAQLKDIYMDQRERLDVAMAANEICERIKNGSTENLKGLYLYGPFGTGKSFILCALANQLKREKIPSTIVYLPEFIRDLKSGFSDNTFELRLKKVREANVLILDDIGAEETTTWARDEVIGPLLHYRMVHELPTFFSSNLNFTELEHHFSLTRQGAEETKGARIMERIKALALPYYLVGKNYRDS</sequence>
<dbReference type="Pfam" id="PF01695">
    <property type="entry name" value="IstB_IS21"/>
    <property type="match status" value="1"/>
</dbReference>
<accession>A0ABT2QQ29</accession>
<dbReference type="RefSeq" id="WP_262855527.1">
    <property type="nucleotide sequence ID" value="NZ_JAOPKZ010000007.1"/>
</dbReference>
<feature type="domain" description="Primosomal DnaI N-terminal" evidence="2">
    <location>
        <begin position="1"/>
        <end position="94"/>
    </location>
</feature>
<dbReference type="InterPro" id="IPR027417">
    <property type="entry name" value="P-loop_NTPase"/>
</dbReference>
<dbReference type="InterPro" id="IPR009928">
    <property type="entry name" value="DnaI_N"/>
</dbReference>
<gene>
    <name evidence="3" type="primary">dnaI</name>
    <name evidence="3" type="ORF">N9R04_05040</name>
</gene>
<dbReference type="NCBIfam" id="NF006505">
    <property type="entry name" value="PRK08939.1"/>
    <property type="match status" value="1"/>
</dbReference>
<evidence type="ECO:0000313" key="3">
    <source>
        <dbReference type="EMBL" id="MCU5746086.1"/>
    </source>
</evidence>
<dbReference type="Pfam" id="PF07319">
    <property type="entry name" value="DnaI_N"/>
    <property type="match status" value="1"/>
</dbReference>
<evidence type="ECO:0000313" key="4">
    <source>
        <dbReference type="Proteomes" id="UP001209553"/>
    </source>
</evidence>
<organism evidence="3 4">
    <name type="scientific">Staphylococcus marylandisciuri</name>
    <dbReference type="NCBI Taxonomy" id="2981529"/>
    <lineage>
        <taxon>Bacteria</taxon>
        <taxon>Bacillati</taxon>
        <taxon>Bacillota</taxon>
        <taxon>Bacilli</taxon>
        <taxon>Bacillales</taxon>
        <taxon>Staphylococcaceae</taxon>
        <taxon>Staphylococcus</taxon>
    </lineage>
</organism>
<comment type="caution">
    <text evidence="3">The sequence shown here is derived from an EMBL/GenBank/DDBJ whole genome shotgun (WGS) entry which is preliminary data.</text>
</comment>
<dbReference type="Gene3D" id="3.40.50.300">
    <property type="entry name" value="P-loop containing nucleotide triphosphate hydrolases"/>
    <property type="match status" value="1"/>
</dbReference>
<name>A0ABT2QQ29_9STAP</name>
<dbReference type="InterPro" id="IPR002611">
    <property type="entry name" value="IstB_ATP-bd"/>
</dbReference>
<dbReference type="Proteomes" id="UP001209553">
    <property type="component" value="Unassembled WGS sequence"/>
</dbReference>